<name>A0AC34GY85_9BILA</name>
<accession>A0AC34GY85</accession>
<evidence type="ECO:0000313" key="2">
    <source>
        <dbReference type="WBParaSite" id="ES5_v2.g9573.t1"/>
    </source>
</evidence>
<reference evidence="2" key="1">
    <citation type="submission" date="2022-11" db="UniProtKB">
        <authorList>
            <consortium name="WormBaseParasite"/>
        </authorList>
    </citation>
    <scope>IDENTIFICATION</scope>
</reference>
<dbReference type="Proteomes" id="UP000887579">
    <property type="component" value="Unplaced"/>
</dbReference>
<evidence type="ECO:0000313" key="1">
    <source>
        <dbReference type="Proteomes" id="UP000887579"/>
    </source>
</evidence>
<dbReference type="WBParaSite" id="ES5_v2.g9573.t1">
    <property type="protein sequence ID" value="ES5_v2.g9573.t1"/>
    <property type="gene ID" value="ES5_v2.g9573"/>
</dbReference>
<sequence>MLVITIQVIFSFIIKAFHANFRIVYLNLLLALALICFGFFISIIYMYTEDTLIPVGTNQKAFKIVEAIALYGCYMLRTVFCAFFIERSFATFMSKIYEKRHFYIVGIGATLLIHSFTVTLMVLWYSRNDVYGNALITSIIQQGFLIFLDMTSICCVFGLRRYNKRLEAASNKSRVELSERYQIAENIRSINAIAPISLICGIVNLIISITNITISMTKFEKYHSTIFTFMMNINVAIALTLVLKNSVFLRKVAELLPIIERFWKSIQDVPTTLKMALQLTSLKAEKGQDVHFEGLKQMWA</sequence>
<protein>
    <submittedName>
        <fullName evidence="2">Gustatory receptor</fullName>
    </submittedName>
</protein>
<organism evidence="1 2">
    <name type="scientific">Panagrolaimus sp. ES5</name>
    <dbReference type="NCBI Taxonomy" id="591445"/>
    <lineage>
        <taxon>Eukaryota</taxon>
        <taxon>Metazoa</taxon>
        <taxon>Ecdysozoa</taxon>
        <taxon>Nematoda</taxon>
        <taxon>Chromadorea</taxon>
        <taxon>Rhabditida</taxon>
        <taxon>Tylenchina</taxon>
        <taxon>Panagrolaimomorpha</taxon>
        <taxon>Panagrolaimoidea</taxon>
        <taxon>Panagrolaimidae</taxon>
        <taxon>Panagrolaimus</taxon>
    </lineage>
</organism>
<proteinExistence type="predicted"/>